<dbReference type="GO" id="GO:0008477">
    <property type="term" value="F:purine nucleosidase activity"/>
    <property type="evidence" value="ECO:0007669"/>
    <property type="project" value="TreeGrafter"/>
</dbReference>
<dbReference type="SUPFAM" id="SSF53590">
    <property type="entry name" value="Nucleoside hydrolase"/>
    <property type="match status" value="1"/>
</dbReference>
<reference evidence="4 5" key="1">
    <citation type="submission" date="2016-11" db="EMBL/GenBank/DDBJ databases">
        <authorList>
            <person name="Jaros S."/>
            <person name="Januszkiewicz K."/>
            <person name="Wedrychowicz H."/>
        </authorList>
    </citation>
    <scope>NUCLEOTIDE SEQUENCE [LARGE SCALE GENOMIC DNA]</scope>
    <source>
        <strain evidence="4 5">DSM 15692</strain>
    </source>
</reference>
<accession>A0A1M4WCC4</accession>
<dbReference type="InterPro" id="IPR001910">
    <property type="entry name" value="Inosine/uridine_hydrolase_dom"/>
</dbReference>
<dbReference type="STRING" id="1121025.SAMN02745249_01143"/>
<evidence type="ECO:0000313" key="4">
    <source>
        <dbReference type="EMBL" id="SHE78876.1"/>
    </source>
</evidence>
<dbReference type="RefSeq" id="WP_073297645.1">
    <property type="nucleotide sequence ID" value="NZ_FQUF01000015.1"/>
</dbReference>
<evidence type="ECO:0000259" key="3">
    <source>
        <dbReference type="Pfam" id="PF01156"/>
    </source>
</evidence>
<keyword evidence="2" id="KW-0326">Glycosidase</keyword>
<dbReference type="Pfam" id="PF01156">
    <property type="entry name" value="IU_nuc_hydro"/>
    <property type="match status" value="1"/>
</dbReference>
<sequence>MQKIILDVDTGIDDALAILYAMGDEQAEVIGITTTYGNIDLNEATQNTLDILQLINTADIPVYKGSLHSLSDEKYIRREVTSRIHGKNGIGDIQIEISAYKPEKETAVDYLIEAALKYGKELKIVCVGPLTNLAHAYKKNPEAFLQIEEIVIMGGALTVPGNVTSFAEANIIEDAVAAKTIFESNLPLKIVGLDVTMRTILTQKETEEWWKYNTNHSQAIAEMTDYYFKSYKEQLGFDGCALHDPLAVGIALYPELAETLAIDLTVELKGPAKGRTIGNYEKLNQKNPSTEVCIQIDHTKFLSFFMEAIEKVLN</sequence>
<dbReference type="Proteomes" id="UP000184128">
    <property type="component" value="Unassembled WGS sequence"/>
</dbReference>
<evidence type="ECO:0000256" key="1">
    <source>
        <dbReference type="ARBA" id="ARBA00022801"/>
    </source>
</evidence>
<proteinExistence type="predicted"/>
<dbReference type="EMBL" id="FQUF01000015">
    <property type="protein sequence ID" value="SHE78876.1"/>
    <property type="molecule type" value="Genomic_DNA"/>
</dbReference>
<dbReference type="InterPro" id="IPR023186">
    <property type="entry name" value="IUNH"/>
</dbReference>
<evidence type="ECO:0000256" key="2">
    <source>
        <dbReference type="ARBA" id="ARBA00023295"/>
    </source>
</evidence>
<protein>
    <submittedName>
        <fullName evidence="4">Purine nucleosidase</fullName>
    </submittedName>
</protein>
<keyword evidence="1" id="KW-0378">Hydrolase</keyword>
<dbReference type="CDD" id="cd02650">
    <property type="entry name" value="nuc_hydro_CaPnhB"/>
    <property type="match status" value="1"/>
</dbReference>
<dbReference type="Gene3D" id="3.90.245.10">
    <property type="entry name" value="Ribonucleoside hydrolase-like"/>
    <property type="match status" value="1"/>
</dbReference>
<dbReference type="InterPro" id="IPR036452">
    <property type="entry name" value="Ribo_hydro-like"/>
</dbReference>
<dbReference type="OrthoDB" id="9797882at2"/>
<dbReference type="GO" id="GO:0006152">
    <property type="term" value="P:purine nucleoside catabolic process"/>
    <property type="evidence" value="ECO:0007669"/>
    <property type="project" value="TreeGrafter"/>
</dbReference>
<gene>
    <name evidence="4" type="ORF">SAMN02745249_01143</name>
</gene>
<evidence type="ECO:0000313" key="5">
    <source>
        <dbReference type="Proteomes" id="UP000184128"/>
    </source>
</evidence>
<dbReference type="PANTHER" id="PTHR12304:SF4">
    <property type="entry name" value="URIDINE NUCLEOSIDASE"/>
    <property type="match status" value="1"/>
</dbReference>
<feature type="domain" description="Inosine/uridine-preferring nucleoside hydrolase" evidence="3">
    <location>
        <begin position="4"/>
        <end position="302"/>
    </location>
</feature>
<organism evidence="4 5">
    <name type="scientific">Atopostipes suicloacalis DSM 15692</name>
    <dbReference type="NCBI Taxonomy" id="1121025"/>
    <lineage>
        <taxon>Bacteria</taxon>
        <taxon>Bacillati</taxon>
        <taxon>Bacillota</taxon>
        <taxon>Bacilli</taxon>
        <taxon>Lactobacillales</taxon>
        <taxon>Carnobacteriaceae</taxon>
        <taxon>Atopostipes</taxon>
    </lineage>
</organism>
<dbReference type="AlphaFoldDB" id="A0A1M4WCC4"/>
<dbReference type="GO" id="GO:0005829">
    <property type="term" value="C:cytosol"/>
    <property type="evidence" value="ECO:0007669"/>
    <property type="project" value="TreeGrafter"/>
</dbReference>
<keyword evidence="5" id="KW-1185">Reference proteome</keyword>
<dbReference type="PANTHER" id="PTHR12304">
    <property type="entry name" value="INOSINE-URIDINE PREFERRING NUCLEOSIDE HYDROLASE"/>
    <property type="match status" value="1"/>
</dbReference>
<name>A0A1M4WCC4_9LACT</name>